<dbReference type="EMBL" id="CP060723">
    <property type="protein sequence ID" value="QNN43302.1"/>
    <property type="molecule type" value="Genomic_DNA"/>
</dbReference>
<sequence length="235" mass="26860">MENFKERKLISVKELQRVKSITVEVEENSHITIGPNEKMFSDALHYVSIKSFEDLQELSIIPQGLSKESVLKAISDDDDESLAIAKKDYNFSKQSDCKCHDHVEHSLQSQFKNIRRKSNFQLAKLLTSHHGKQILWDDFEAIHAYKMTMNLLRNPRLGFNVVYFALDDIIINTNATLTVNSGTDLIKGRNLVIHTNGKMDIKSSYLFLKCKTAKAYSNKLESHSASILTNKQIKN</sequence>
<dbReference type="KEGG" id="proe:H9L23_04150"/>
<keyword evidence="2" id="KW-1185">Reference proteome</keyword>
<name>A0A7G9QIX7_9SPHI</name>
<organism evidence="1 2">
    <name type="scientific">Pedobacter roseus</name>
    <dbReference type="NCBI Taxonomy" id="336820"/>
    <lineage>
        <taxon>Bacteria</taxon>
        <taxon>Pseudomonadati</taxon>
        <taxon>Bacteroidota</taxon>
        <taxon>Sphingobacteriia</taxon>
        <taxon>Sphingobacteriales</taxon>
        <taxon>Sphingobacteriaceae</taxon>
        <taxon>Pedobacter</taxon>
    </lineage>
</organism>
<dbReference type="RefSeq" id="WP_187593791.1">
    <property type="nucleotide sequence ID" value="NZ_CP060723.1"/>
</dbReference>
<gene>
    <name evidence="1" type="ORF">H9L23_04150</name>
</gene>
<proteinExistence type="predicted"/>
<reference evidence="1 2" key="1">
    <citation type="submission" date="2020-08" db="EMBL/GenBank/DDBJ databases">
        <title>Genome sequence of Pedobacter roseus KACC 11594T.</title>
        <authorList>
            <person name="Hyun D.-W."/>
            <person name="Bae J.-W."/>
        </authorList>
    </citation>
    <scope>NUCLEOTIDE SEQUENCE [LARGE SCALE GENOMIC DNA]</scope>
    <source>
        <strain evidence="1 2">KACC 11594</strain>
    </source>
</reference>
<evidence type="ECO:0000313" key="2">
    <source>
        <dbReference type="Proteomes" id="UP000515806"/>
    </source>
</evidence>
<protein>
    <submittedName>
        <fullName evidence="1">Uncharacterized protein</fullName>
    </submittedName>
</protein>
<dbReference type="AlphaFoldDB" id="A0A7G9QIX7"/>
<dbReference type="Proteomes" id="UP000515806">
    <property type="component" value="Chromosome"/>
</dbReference>
<accession>A0A7G9QIX7</accession>
<evidence type="ECO:0000313" key="1">
    <source>
        <dbReference type="EMBL" id="QNN43302.1"/>
    </source>
</evidence>